<dbReference type="STRING" id="1419482.SAMN05444266_109374"/>
<reference evidence="1 2" key="1">
    <citation type="submission" date="2016-11" db="EMBL/GenBank/DDBJ databases">
        <authorList>
            <person name="Jaros S."/>
            <person name="Januszkiewicz K."/>
            <person name="Wedrychowicz H."/>
        </authorList>
    </citation>
    <scope>NUCLEOTIDE SEQUENCE [LARGE SCALE GENOMIC DNA]</scope>
    <source>
        <strain evidence="1 2">DSM 27406</strain>
    </source>
</reference>
<dbReference type="AlphaFoldDB" id="A0A1M7KK13"/>
<accession>A0A1M7KK13</accession>
<evidence type="ECO:0000313" key="1">
    <source>
        <dbReference type="EMBL" id="SHM65710.1"/>
    </source>
</evidence>
<proteinExistence type="predicted"/>
<sequence length="49" mass="5967">MKNKYPERNYMLSTKKSYDPIPLYPHRTLRSYITIQPLIIKKGHFFQLP</sequence>
<protein>
    <submittedName>
        <fullName evidence="1">Uncharacterized protein</fullName>
    </submittedName>
</protein>
<organism evidence="1 2">
    <name type="scientific">Chitinophaga jiangningensis</name>
    <dbReference type="NCBI Taxonomy" id="1419482"/>
    <lineage>
        <taxon>Bacteria</taxon>
        <taxon>Pseudomonadati</taxon>
        <taxon>Bacteroidota</taxon>
        <taxon>Chitinophagia</taxon>
        <taxon>Chitinophagales</taxon>
        <taxon>Chitinophagaceae</taxon>
        <taxon>Chitinophaga</taxon>
    </lineage>
</organism>
<gene>
    <name evidence="1" type="ORF">SAMN05444266_109374</name>
</gene>
<keyword evidence="2" id="KW-1185">Reference proteome</keyword>
<name>A0A1M7KK13_9BACT</name>
<dbReference type="Proteomes" id="UP000184420">
    <property type="component" value="Unassembled WGS sequence"/>
</dbReference>
<evidence type="ECO:0000313" key="2">
    <source>
        <dbReference type="Proteomes" id="UP000184420"/>
    </source>
</evidence>
<dbReference type="EMBL" id="FRBL01000009">
    <property type="protein sequence ID" value="SHM65710.1"/>
    <property type="molecule type" value="Genomic_DNA"/>
</dbReference>